<dbReference type="PANTHER" id="PTHR14927">
    <property type="entry name" value="NUCLEOLAR PROTEIN 10"/>
    <property type="match status" value="1"/>
</dbReference>
<dbReference type="Pfam" id="PF08159">
    <property type="entry name" value="NUC153"/>
    <property type="match status" value="1"/>
</dbReference>
<dbReference type="AlphaFoldDB" id="A0A6M2DIP1"/>
<reference evidence="10" key="1">
    <citation type="submission" date="2020-03" db="EMBL/GenBank/DDBJ databases">
        <title>Transcriptomic Profiling of the Digestive Tract of the Rat Flea, Xenopsylla cheopis, Following Blood Feeding and Infection with Yersinia pestis.</title>
        <authorList>
            <person name="Bland D.M."/>
            <person name="Martens C.A."/>
            <person name="Virtaneva K."/>
            <person name="Kanakabandi K."/>
            <person name="Long D."/>
            <person name="Rosenke R."/>
            <person name="Saturday G.A."/>
            <person name="Hoyt F.H."/>
            <person name="Bruno D.P."/>
            <person name="Ribeiro J.M.C."/>
            <person name="Hinnebusch J."/>
        </authorList>
    </citation>
    <scope>NUCLEOTIDE SEQUENCE</scope>
</reference>
<keyword evidence="5" id="KW-0539">Nucleus</keyword>
<feature type="region of interest" description="Disordered" evidence="6">
    <location>
        <begin position="523"/>
        <end position="544"/>
    </location>
</feature>
<name>A0A6M2DIP1_XENCH</name>
<comment type="subcellular location">
    <subcellularLocation>
        <location evidence="1">Nucleus</location>
        <location evidence="1">Nucleolus</location>
    </subcellularLocation>
</comment>
<evidence type="ECO:0000256" key="3">
    <source>
        <dbReference type="ARBA" id="ARBA00022574"/>
    </source>
</evidence>
<evidence type="ECO:0000256" key="5">
    <source>
        <dbReference type="ARBA" id="ARBA00023242"/>
    </source>
</evidence>
<sequence length="672" mass="77796">MHVSEIDNVKIYNLSTGKSLPEWLSLRKRKTLLKKNVDIRRRIELIQDFDMPGVSTTVKLSPDGQYILATGIYKPRVKCFDVNNLSLKFERCFDSEVITFEVLSDDYSKLVFLQCDRFVEIHVAHGRHYRLRIPNFGRDLSYHKPSCNLFLVGASSNIFRLDLERGQFLQPYATNSNSINCSVINPEHHLLCVGTAGGTVEAWDPRSRERCSTLDCALNLHNNAETFPAVTSMAFKNGLTMGVGTASGHVLLYDIRSSQPLLIKDHMNGLPINNVVFHNTTDHVYSMDSSVLKIWMASSGKQYTAIESNSDLNSLCVVPNSGLFFMANEDTKMLTYYIPSLGPAPHWCSFLDTLTEELQSQVTQDIYDDYKFVTLEELKVLDLEHLIGTPLLRAYMHGYFIDIRLYRKAKSVADPFEFAEYRKRKIHEKIEQSRPNRLQIKNLPTVNKEFAIKLMNNQNNKKKSQASEFLLNDDRFSAMFKDPDFEIDKNTEEFRLLNPVLSKLSKDNMKAMQKSVMSQFEIVEEDDEKQESSDDLLSEYSSDDEHQWTKEVKMEYRKIQNENRKQTTELEGEIDSKKNFSKDPKLYQLKSGEEYTINKAFRSKSNKKSLGDRIREESADFKTLGSLGRREMTFSTYKKKDAKTLENMKKHRDERRKVIRPTTSIHTKKKFW</sequence>
<evidence type="ECO:0000259" key="7">
    <source>
        <dbReference type="Pfam" id="PF08159"/>
    </source>
</evidence>
<dbReference type="InterPro" id="IPR015943">
    <property type="entry name" value="WD40/YVTN_repeat-like_dom_sf"/>
</dbReference>
<dbReference type="GO" id="GO:0000462">
    <property type="term" value="P:maturation of SSU-rRNA from tricistronic rRNA transcript (SSU-rRNA, 5.8S rRNA, LSU-rRNA)"/>
    <property type="evidence" value="ECO:0007669"/>
    <property type="project" value="TreeGrafter"/>
</dbReference>
<dbReference type="InterPro" id="IPR056550">
    <property type="entry name" value="NOL10_2nd"/>
</dbReference>
<feature type="domain" description="NUC153" evidence="7">
    <location>
        <begin position="473"/>
        <end position="500"/>
    </location>
</feature>
<proteinExistence type="inferred from homology"/>
<evidence type="ECO:0000256" key="2">
    <source>
        <dbReference type="ARBA" id="ARBA00005264"/>
    </source>
</evidence>
<dbReference type="InterPro" id="IPR040382">
    <property type="entry name" value="NOL10/Enp2"/>
</dbReference>
<feature type="compositionally biased region" description="Basic residues" evidence="6">
    <location>
        <begin position="649"/>
        <end position="659"/>
    </location>
</feature>
<dbReference type="PANTHER" id="PTHR14927:SF0">
    <property type="entry name" value="NUCLEOLAR PROTEIN 10"/>
    <property type="match status" value="1"/>
</dbReference>
<dbReference type="SUPFAM" id="SSF50978">
    <property type="entry name" value="WD40 repeat-like"/>
    <property type="match status" value="1"/>
</dbReference>
<dbReference type="GO" id="GO:0030686">
    <property type="term" value="C:90S preribosome"/>
    <property type="evidence" value="ECO:0007669"/>
    <property type="project" value="TreeGrafter"/>
</dbReference>
<dbReference type="InterPro" id="IPR012580">
    <property type="entry name" value="NUC153"/>
</dbReference>
<dbReference type="GO" id="GO:0032040">
    <property type="term" value="C:small-subunit processome"/>
    <property type="evidence" value="ECO:0007669"/>
    <property type="project" value="TreeGrafter"/>
</dbReference>
<evidence type="ECO:0000259" key="9">
    <source>
        <dbReference type="Pfam" id="PF23098"/>
    </source>
</evidence>
<feature type="domain" description="Nucleolar protein 10-like second" evidence="8">
    <location>
        <begin position="366"/>
        <end position="414"/>
    </location>
</feature>
<feature type="domain" description="Nucleolar protein 10-like N-terminal" evidence="9">
    <location>
        <begin position="1"/>
        <end position="360"/>
    </location>
</feature>
<dbReference type="Gene3D" id="2.130.10.10">
    <property type="entry name" value="YVTN repeat-like/Quinoprotein amine dehydrogenase"/>
    <property type="match status" value="1"/>
</dbReference>
<feature type="region of interest" description="Disordered" evidence="6">
    <location>
        <begin position="646"/>
        <end position="672"/>
    </location>
</feature>
<comment type="similarity">
    <text evidence="2">Belongs to the WD repeat NOL10/ENP2 family.</text>
</comment>
<keyword evidence="4" id="KW-0677">Repeat</keyword>
<accession>A0A6M2DIP1</accession>
<evidence type="ECO:0000256" key="4">
    <source>
        <dbReference type="ARBA" id="ARBA00022737"/>
    </source>
</evidence>
<dbReference type="Pfam" id="PF23098">
    <property type="entry name" value="Beta-prop_NOL10_N"/>
    <property type="match status" value="1"/>
</dbReference>
<dbReference type="InterPro" id="IPR056551">
    <property type="entry name" value="Beta-prop_NOL10_N"/>
</dbReference>
<dbReference type="EMBL" id="GIIL01002477">
    <property type="protein sequence ID" value="NOV46203.1"/>
    <property type="molecule type" value="Transcribed_RNA"/>
</dbReference>
<dbReference type="InterPro" id="IPR036322">
    <property type="entry name" value="WD40_repeat_dom_sf"/>
</dbReference>
<dbReference type="Pfam" id="PF23097">
    <property type="entry name" value="NOL10_2nd"/>
    <property type="match status" value="1"/>
</dbReference>
<evidence type="ECO:0000256" key="1">
    <source>
        <dbReference type="ARBA" id="ARBA00004604"/>
    </source>
</evidence>
<evidence type="ECO:0000313" key="10">
    <source>
        <dbReference type="EMBL" id="NOV46203.1"/>
    </source>
</evidence>
<feature type="compositionally biased region" description="Acidic residues" evidence="6">
    <location>
        <begin position="523"/>
        <end position="537"/>
    </location>
</feature>
<protein>
    <submittedName>
        <fullName evidence="10">Putative nucleolar protein 10</fullName>
    </submittedName>
</protein>
<evidence type="ECO:0000256" key="6">
    <source>
        <dbReference type="SAM" id="MobiDB-lite"/>
    </source>
</evidence>
<organism evidence="10">
    <name type="scientific">Xenopsylla cheopis</name>
    <name type="common">Oriental rat flea</name>
    <name type="synonym">Pulex cheopis</name>
    <dbReference type="NCBI Taxonomy" id="163159"/>
    <lineage>
        <taxon>Eukaryota</taxon>
        <taxon>Metazoa</taxon>
        <taxon>Ecdysozoa</taxon>
        <taxon>Arthropoda</taxon>
        <taxon>Hexapoda</taxon>
        <taxon>Insecta</taxon>
        <taxon>Pterygota</taxon>
        <taxon>Neoptera</taxon>
        <taxon>Endopterygota</taxon>
        <taxon>Siphonaptera</taxon>
        <taxon>Pulicidae</taxon>
        <taxon>Xenopsyllinae</taxon>
        <taxon>Xenopsylla</taxon>
    </lineage>
</organism>
<evidence type="ECO:0000259" key="8">
    <source>
        <dbReference type="Pfam" id="PF23097"/>
    </source>
</evidence>
<keyword evidence="3" id="KW-0853">WD repeat</keyword>